<accession>A0A1V9E4M1</accession>
<dbReference type="RefSeq" id="WP_081203847.1">
    <property type="nucleotide sequence ID" value="NZ_FOCZ01000007.1"/>
</dbReference>
<evidence type="ECO:0000313" key="2">
    <source>
        <dbReference type="Proteomes" id="UP000192610"/>
    </source>
</evidence>
<gene>
    <name evidence="1" type="ORF">A4H97_14750</name>
</gene>
<reference evidence="2" key="1">
    <citation type="submission" date="2016-04" db="EMBL/GenBank/DDBJ databases">
        <authorList>
            <person name="Chen L."/>
            <person name="Zhuang W."/>
            <person name="Wang G."/>
        </authorList>
    </citation>
    <scope>NUCLEOTIDE SEQUENCE [LARGE SCALE GENOMIC DNA]</scope>
    <source>
        <strain evidence="2">17621</strain>
    </source>
</reference>
<proteinExistence type="predicted"/>
<comment type="caution">
    <text evidence="1">The sequence shown here is derived from an EMBL/GenBank/DDBJ whole genome shotgun (WGS) entry which is preliminary data.</text>
</comment>
<evidence type="ECO:0000313" key="1">
    <source>
        <dbReference type="EMBL" id="OQP40865.1"/>
    </source>
</evidence>
<dbReference type="Proteomes" id="UP000192610">
    <property type="component" value="Unassembled WGS sequence"/>
</dbReference>
<keyword evidence="2" id="KW-1185">Reference proteome</keyword>
<protein>
    <submittedName>
        <fullName evidence="1">Uncharacterized protein</fullName>
    </submittedName>
</protein>
<dbReference type="AlphaFoldDB" id="A0A1V9E4M1"/>
<sequence length="511" mass="56947">MTHKPYFTTLFICLCLGAIVVSCKKNQHDVAAVNDNPQQFENKIAFAKSLAKALTKKTVRELIKGEAVKQIDKDYDVLYQMVKDNQVEPNKTLADYLSGEAGSTTFTSMVDDKLPLITIFVPRLKNFSADDWDTDNQIPIVGVRNEEDIKAGKKMLAFDAQGNQYEMAYNSKPDRPIVIVKTNERVEVLDGPTATTRSAIASTILYEKKGKAFYFRYPDFDGRNVPPYQPASKQEATENSQPNAREAAVESYCFRTTDYARYDFRAQYAFEHNITCARDYIYYGIDPANGVNQGPFNSNYAEFITSVRINDMATRDRLVDDMTDGNMEFDLTFFFIQDKTGVNSLKKGFSLVTDELFITDAQNPAPNPKAYTLSAPVEIIPFDMQKYGDTWKIAVYEYDPGTTSSYTSTMTSTYGGNFTVSGTIQKVGLSFGGSATETHTQTVTTTVTGTSDDLLDALHTYCDPILIEKGASSAFPCGWSTGGRPPRGGWGRNYEVSTGKVSFSIETRARF</sequence>
<name>A0A1V9E4M1_9BACT</name>
<dbReference type="OrthoDB" id="644302at2"/>
<organism evidence="1 2">
    <name type="scientific">Niastella yeongjuensis</name>
    <dbReference type="NCBI Taxonomy" id="354355"/>
    <lineage>
        <taxon>Bacteria</taxon>
        <taxon>Pseudomonadati</taxon>
        <taxon>Bacteroidota</taxon>
        <taxon>Chitinophagia</taxon>
        <taxon>Chitinophagales</taxon>
        <taxon>Chitinophagaceae</taxon>
        <taxon>Niastella</taxon>
    </lineage>
</organism>
<dbReference type="PROSITE" id="PS51257">
    <property type="entry name" value="PROKAR_LIPOPROTEIN"/>
    <property type="match status" value="1"/>
</dbReference>
<dbReference type="EMBL" id="LVXG01000067">
    <property type="protein sequence ID" value="OQP40865.1"/>
    <property type="molecule type" value="Genomic_DNA"/>
</dbReference>